<dbReference type="EMBL" id="JBBPFD010000029">
    <property type="protein sequence ID" value="KAK7881060.1"/>
    <property type="molecule type" value="Genomic_DNA"/>
</dbReference>
<evidence type="ECO:0000313" key="2">
    <source>
        <dbReference type="Proteomes" id="UP001460270"/>
    </source>
</evidence>
<accession>A0AAW0MPH8</accession>
<gene>
    <name evidence="1" type="ORF">WMY93_032332</name>
</gene>
<reference evidence="2" key="1">
    <citation type="submission" date="2024-04" db="EMBL/GenBank/DDBJ databases">
        <title>Salinicola lusitanus LLJ914,a marine bacterium isolated from the Okinawa Trough.</title>
        <authorList>
            <person name="Li J."/>
        </authorList>
    </citation>
    <scope>NUCLEOTIDE SEQUENCE [LARGE SCALE GENOMIC DNA]</scope>
</reference>
<dbReference type="AlphaFoldDB" id="A0AAW0MPH8"/>
<sequence length="104" mass="11862">MDWTSWKSPALLLWGFCRRRDGGEDDCFIVSHTFEELDDTAGPSAFQVEGGDLLFNLLESRTETRGSQKRKTASIFKKRLNLYILKGSRISSEISHLHQKEACP</sequence>
<dbReference type="Proteomes" id="UP001460270">
    <property type="component" value="Unassembled WGS sequence"/>
</dbReference>
<name>A0AAW0MPH8_9GOBI</name>
<organism evidence="1 2">
    <name type="scientific">Mugilogobius chulae</name>
    <name type="common">yellowstripe goby</name>
    <dbReference type="NCBI Taxonomy" id="88201"/>
    <lineage>
        <taxon>Eukaryota</taxon>
        <taxon>Metazoa</taxon>
        <taxon>Chordata</taxon>
        <taxon>Craniata</taxon>
        <taxon>Vertebrata</taxon>
        <taxon>Euteleostomi</taxon>
        <taxon>Actinopterygii</taxon>
        <taxon>Neopterygii</taxon>
        <taxon>Teleostei</taxon>
        <taxon>Neoteleostei</taxon>
        <taxon>Acanthomorphata</taxon>
        <taxon>Gobiaria</taxon>
        <taxon>Gobiiformes</taxon>
        <taxon>Gobioidei</taxon>
        <taxon>Gobiidae</taxon>
        <taxon>Gobionellinae</taxon>
        <taxon>Mugilogobius</taxon>
    </lineage>
</organism>
<protein>
    <submittedName>
        <fullName evidence="1">Uncharacterized protein</fullName>
    </submittedName>
</protein>
<comment type="caution">
    <text evidence="1">The sequence shown here is derived from an EMBL/GenBank/DDBJ whole genome shotgun (WGS) entry which is preliminary data.</text>
</comment>
<proteinExistence type="predicted"/>
<evidence type="ECO:0000313" key="1">
    <source>
        <dbReference type="EMBL" id="KAK7881060.1"/>
    </source>
</evidence>
<keyword evidence="2" id="KW-1185">Reference proteome</keyword>